<gene>
    <name evidence="3" type="primary">essB</name>
    <name evidence="3" type="ORF">MOO47_02705</name>
</gene>
<keyword evidence="2" id="KW-0812">Transmembrane</keyword>
<protein>
    <submittedName>
        <fullName evidence="3">Type VII secretion protein EssB</fullName>
    </submittedName>
</protein>
<sequence length="391" mass="45197">MKERTIKFTMDDHSYELKLYPDHIQEEIPEIDVLDEQLINVVDANTDLLLPMNVRHAKDMYQLNYQLNDGLRFYRQLITTLDELDSIRLGINLLQLLQLQDTSFVPVVNPNNLVFDINLVPHVVHRGIQGVLKPEQTSDTALFDQIKALIISTVFPQYKFEKLYNGVLKSNLIHNKNIRKIADSDEPDLIQDELLQLYNVKKTKSESSQKTISKKKWGIYQKGFWVTGLTTIILAVVAGYFLLIKAPLDNKLNASTTAYMNTNYDKVIEDLEKVPTARLPLTNKLLLAKSYVNVENLNHLQKNNILNSLNTHSDTHYMDYWIYNGRGDFNKSLDTAKFIGDNQLIMYSYTKLYSAANNNPKLTGSKKQRLLQSYSKQINLYSHKLQKDHKK</sequence>
<keyword evidence="2" id="KW-1133">Transmembrane helix</keyword>
<dbReference type="Gene3D" id="1.25.40.680">
    <property type="entry name" value="Type VII secretion system EssB, C-terminal-like domain"/>
    <property type="match status" value="1"/>
</dbReference>
<dbReference type="NCBIfam" id="TIGR03926">
    <property type="entry name" value="T7_EssB"/>
    <property type="match status" value="1"/>
</dbReference>
<organism evidence="3 4">
    <name type="scientific">Bombilactobacillus thymidiniphilus</name>
    <dbReference type="NCBI Taxonomy" id="2923363"/>
    <lineage>
        <taxon>Bacteria</taxon>
        <taxon>Bacillati</taxon>
        <taxon>Bacillota</taxon>
        <taxon>Bacilli</taxon>
        <taxon>Lactobacillales</taxon>
        <taxon>Lactobacillaceae</taxon>
        <taxon>Bombilactobacillus</taxon>
    </lineage>
</organism>
<accession>A0ABY4PEY5</accession>
<name>A0ABY4PEY5_9LACO</name>
<feature type="transmembrane region" description="Helical" evidence="2">
    <location>
        <begin position="223"/>
        <end position="243"/>
    </location>
</feature>
<dbReference type="Pfam" id="PF10140">
    <property type="entry name" value="YukC"/>
    <property type="match status" value="1"/>
</dbReference>
<keyword evidence="2" id="KW-0472">Membrane</keyword>
<keyword evidence="4" id="KW-1185">Reference proteome</keyword>
<dbReference type="Gene3D" id="1.10.510.10">
    <property type="entry name" value="Transferase(Phosphotransferase) domain 1"/>
    <property type="match status" value="1"/>
</dbReference>
<evidence type="ECO:0000256" key="2">
    <source>
        <dbReference type="SAM" id="Phobius"/>
    </source>
</evidence>
<dbReference type="EMBL" id="CP093365">
    <property type="protein sequence ID" value="UQS84081.1"/>
    <property type="molecule type" value="Genomic_DNA"/>
</dbReference>
<proteinExistence type="inferred from homology"/>
<reference evidence="3 4" key="1">
    <citation type="journal article" date="2022" name="Int. J. Syst. Evol. Microbiol.">
        <title>Apilactobacillus apisilvae sp. nov., Nicolia spurrieriana gen. nov. sp. nov., Bombilactobacillus folatiphilus sp. nov. and Bombilactobacillus thymidiniphilus sp. nov., four new lactic acid bacterial isolates from stingless bees Tetragonula carbonaria and Austroplebeia australis.</title>
        <authorList>
            <person name="Oliphant S.A."/>
            <person name="Watson-Haigh N.S."/>
            <person name="Sumby K.M."/>
            <person name="Gardner J."/>
            <person name="Groom S."/>
            <person name="Jiranek V."/>
        </authorList>
    </citation>
    <scope>NUCLEOTIDE SEQUENCE [LARGE SCALE GENOMIC DNA]</scope>
    <source>
        <strain evidence="3 4">SG4_A1</strain>
    </source>
</reference>
<dbReference type="InterPro" id="IPR042565">
    <property type="entry name" value="T7SS_EssB_C"/>
</dbReference>
<evidence type="ECO:0000256" key="1">
    <source>
        <dbReference type="ARBA" id="ARBA00010163"/>
    </source>
</evidence>
<evidence type="ECO:0000313" key="4">
    <source>
        <dbReference type="Proteomes" id="UP000831947"/>
    </source>
</evidence>
<dbReference type="InterPro" id="IPR018778">
    <property type="entry name" value="T7SS_EssB"/>
</dbReference>
<dbReference type="Proteomes" id="UP000831947">
    <property type="component" value="Chromosome"/>
</dbReference>
<comment type="similarity">
    <text evidence="1">Belongs to the EssB family.</text>
</comment>
<dbReference type="RefSeq" id="WP_249513265.1">
    <property type="nucleotide sequence ID" value="NZ_CP093365.1"/>
</dbReference>
<evidence type="ECO:0000313" key="3">
    <source>
        <dbReference type="EMBL" id="UQS84081.1"/>
    </source>
</evidence>